<dbReference type="InParanoid" id="G0QXW5"/>
<dbReference type="InterPro" id="IPR000595">
    <property type="entry name" value="cNMP-bd_dom"/>
</dbReference>
<feature type="transmembrane region" description="Helical" evidence="10">
    <location>
        <begin position="118"/>
        <end position="140"/>
    </location>
</feature>
<evidence type="ECO:0000256" key="8">
    <source>
        <dbReference type="ARBA" id="ARBA00023136"/>
    </source>
</evidence>
<keyword evidence="5 10" id="KW-1133">Transmembrane helix</keyword>
<dbReference type="GO" id="GO:0015386">
    <property type="term" value="F:potassium:proton antiporter activity"/>
    <property type="evidence" value="ECO:0007669"/>
    <property type="project" value="TreeGrafter"/>
</dbReference>
<evidence type="ECO:0000256" key="9">
    <source>
        <dbReference type="ARBA" id="ARBA00023201"/>
    </source>
</evidence>
<dbReference type="GO" id="GO:0098719">
    <property type="term" value="P:sodium ion import across plasma membrane"/>
    <property type="evidence" value="ECO:0007669"/>
    <property type="project" value="TreeGrafter"/>
</dbReference>
<proteinExistence type="predicted"/>
<feature type="transmembrane region" description="Helical" evidence="10">
    <location>
        <begin position="82"/>
        <end position="106"/>
    </location>
</feature>
<keyword evidence="9" id="KW-0739">Sodium transport</keyword>
<dbReference type="AlphaFoldDB" id="G0QXW5"/>
<evidence type="ECO:0000256" key="10">
    <source>
        <dbReference type="SAM" id="Phobius"/>
    </source>
</evidence>
<organism evidence="12 13">
    <name type="scientific">Ichthyophthirius multifiliis</name>
    <name type="common">White spot disease agent</name>
    <name type="synonym">Ich</name>
    <dbReference type="NCBI Taxonomy" id="5932"/>
    <lineage>
        <taxon>Eukaryota</taxon>
        <taxon>Sar</taxon>
        <taxon>Alveolata</taxon>
        <taxon>Ciliophora</taxon>
        <taxon>Intramacronucleata</taxon>
        <taxon>Oligohymenophorea</taxon>
        <taxon>Hymenostomatida</taxon>
        <taxon>Ophryoglenina</taxon>
        <taxon>Ichthyophthirius</taxon>
    </lineage>
</organism>
<dbReference type="GeneID" id="14906053"/>
<keyword evidence="8 10" id="KW-0472">Membrane</keyword>
<evidence type="ECO:0000256" key="6">
    <source>
        <dbReference type="ARBA" id="ARBA00023053"/>
    </source>
</evidence>
<protein>
    <submittedName>
        <fullName evidence="12">Sodium hydrogen exchanger family protein, putative</fullName>
    </submittedName>
</protein>
<evidence type="ECO:0000256" key="5">
    <source>
        <dbReference type="ARBA" id="ARBA00022989"/>
    </source>
</evidence>
<evidence type="ECO:0000256" key="7">
    <source>
        <dbReference type="ARBA" id="ARBA00023065"/>
    </source>
</evidence>
<sequence>MCFYIAEFTFLNFSGILSVVFLGLFMSAYGKTKIYSESEHAVHTIWSFAQYICQTLIFIFSGIIIALEIIQENSTIQVSDWIKLFLFYVIMIFSRYITILSLYPLLQKFGFGISKVDIYALTWTGLRGVIGLTLALMVMVDSNIQDNRFKQITMLYMAGIASLTLIINGNTCGFAFRYLKLIQIPHIRKRIFQNSIKELIISCIEKEKELKVNTFLYLAEWNKVENISGITQFKTDIEQNKDSHKSSYTGFNDIDILTEIRFKLLRNLKRLSWEHYDKSQTSEQAAHLLEDGINMQLESTKKPLQIWDLIYINFVNLKLIKFMFAIKDVMFIGKLAKKYLTHHLAFIYEVSTSFIIIANQIKEVQKELPLRKDFLNEVSQELQLNIDRAEKYILELQNNFSEVIKAIHTKRAAFNLIQHQKKFLQKYKKNGYIDNEDFDNVCKRIDQKQNVLQNMSFEWSIPTFQQFILQFPIFSSLTSEQLNKLTSSQQTLTMQHEQELYNKYKPVQSIYIITSGSVIDKLTPEFSLNIGIGGFLNFANCTRNNNEENSFSTAITQIDSSFICLPLGVVRSIMMQNKVFQQKIFLRSIIYFVKIFDQKAGPLKNMEENNLNEYCQKSQFYMLMVNQFISLNYGGYVIKGEIEVINNLEKSKLNRFSDFTYIQPGIKQYKVVKETLLLRFDVEYTVSNSLQIEQTYDKKYKDSFSDKYSGNKRNYSIELQNY</sequence>
<feature type="domain" description="Cyclic nucleotide-binding" evidence="11">
    <location>
        <begin position="473"/>
        <end position="518"/>
    </location>
</feature>
<accession>G0QXW5</accession>
<dbReference type="SUPFAM" id="SSF51206">
    <property type="entry name" value="cAMP-binding domain-like"/>
    <property type="match status" value="1"/>
</dbReference>
<dbReference type="PROSITE" id="PS50042">
    <property type="entry name" value="CNMP_BINDING_3"/>
    <property type="match status" value="1"/>
</dbReference>
<keyword evidence="2" id="KW-0813">Transport</keyword>
<dbReference type="STRING" id="857967.G0QXW5"/>
<keyword evidence="4 10" id="KW-0812">Transmembrane</keyword>
<evidence type="ECO:0000256" key="1">
    <source>
        <dbReference type="ARBA" id="ARBA00004651"/>
    </source>
</evidence>
<dbReference type="InterPro" id="IPR018490">
    <property type="entry name" value="cNMP-bd_dom_sf"/>
</dbReference>
<dbReference type="OrthoDB" id="441412at2759"/>
<name>G0QXW5_ICHMU</name>
<reference evidence="12 13" key="1">
    <citation type="submission" date="2011-07" db="EMBL/GenBank/DDBJ databases">
        <authorList>
            <person name="Coyne R."/>
            <person name="Brami D."/>
            <person name="Johnson J."/>
            <person name="Hostetler J."/>
            <person name="Hannick L."/>
            <person name="Clark T."/>
            <person name="Cassidy-Hanley D."/>
            <person name="Inman J."/>
        </authorList>
    </citation>
    <scope>NUCLEOTIDE SEQUENCE [LARGE SCALE GENOMIC DNA]</scope>
    <source>
        <strain evidence="12 13">G5</strain>
    </source>
</reference>
<keyword evidence="13" id="KW-1185">Reference proteome</keyword>
<gene>
    <name evidence="12" type="ORF">IMG5_145620</name>
</gene>
<evidence type="ECO:0000256" key="2">
    <source>
        <dbReference type="ARBA" id="ARBA00022448"/>
    </source>
</evidence>
<dbReference type="InterPro" id="IPR006153">
    <property type="entry name" value="Cation/H_exchanger_TM"/>
</dbReference>
<feature type="transmembrane region" description="Helical" evidence="10">
    <location>
        <begin position="9"/>
        <end position="28"/>
    </location>
</feature>
<comment type="subcellular location">
    <subcellularLocation>
        <location evidence="1">Cell membrane</location>
        <topology evidence="1">Multi-pass membrane protein</topology>
    </subcellularLocation>
</comment>
<evidence type="ECO:0000256" key="3">
    <source>
        <dbReference type="ARBA" id="ARBA00022475"/>
    </source>
</evidence>
<feature type="transmembrane region" description="Helical" evidence="10">
    <location>
        <begin position="152"/>
        <end position="179"/>
    </location>
</feature>
<dbReference type="PANTHER" id="PTHR10110">
    <property type="entry name" value="SODIUM/HYDROGEN EXCHANGER"/>
    <property type="match status" value="1"/>
</dbReference>
<dbReference type="Pfam" id="PF00999">
    <property type="entry name" value="Na_H_Exchanger"/>
    <property type="match status" value="1"/>
</dbReference>
<dbReference type="GO" id="GO:0015385">
    <property type="term" value="F:sodium:proton antiporter activity"/>
    <property type="evidence" value="ECO:0007669"/>
    <property type="project" value="InterPro"/>
</dbReference>
<dbReference type="EMBL" id="GL984090">
    <property type="protein sequence ID" value="EGR29942.1"/>
    <property type="molecule type" value="Genomic_DNA"/>
</dbReference>
<evidence type="ECO:0000313" key="13">
    <source>
        <dbReference type="Proteomes" id="UP000008983"/>
    </source>
</evidence>
<dbReference type="GO" id="GO:0005886">
    <property type="term" value="C:plasma membrane"/>
    <property type="evidence" value="ECO:0007669"/>
    <property type="project" value="UniProtKB-SubCell"/>
</dbReference>
<dbReference type="Gene3D" id="2.60.120.10">
    <property type="entry name" value="Jelly Rolls"/>
    <property type="match status" value="1"/>
</dbReference>
<evidence type="ECO:0000256" key="4">
    <source>
        <dbReference type="ARBA" id="ARBA00022692"/>
    </source>
</evidence>
<dbReference type="GO" id="GO:0051453">
    <property type="term" value="P:regulation of intracellular pH"/>
    <property type="evidence" value="ECO:0007669"/>
    <property type="project" value="TreeGrafter"/>
</dbReference>
<dbReference type="eggNOG" id="KOG1965">
    <property type="taxonomic scope" value="Eukaryota"/>
</dbReference>
<keyword evidence="3" id="KW-1003">Cell membrane</keyword>
<dbReference type="OMA" id="TECLATK"/>
<dbReference type="InterPro" id="IPR018422">
    <property type="entry name" value="Cation/H_exchanger_CPA1"/>
</dbReference>
<dbReference type="PANTHER" id="PTHR10110:SF86">
    <property type="entry name" value="SODIUM_HYDROGEN EXCHANGER 7"/>
    <property type="match status" value="1"/>
</dbReference>
<keyword evidence="6" id="KW-0915">Sodium</keyword>
<evidence type="ECO:0000313" key="12">
    <source>
        <dbReference type="EMBL" id="EGR29942.1"/>
    </source>
</evidence>
<evidence type="ECO:0000259" key="11">
    <source>
        <dbReference type="PROSITE" id="PS50042"/>
    </source>
</evidence>
<dbReference type="InterPro" id="IPR014710">
    <property type="entry name" value="RmlC-like_jellyroll"/>
</dbReference>
<dbReference type="Proteomes" id="UP000008983">
    <property type="component" value="Unassembled WGS sequence"/>
</dbReference>
<dbReference type="RefSeq" id="XP_004031178.1">
    <property type="nucleotide sequence ID" value="XM_004031130.1"/>
</dbReference>
<feature type="transmembrane region" description="Helical" evidence="10">
    <location>
        <begin position="48"/>
        <end position="70"/>
    </location>
</feature>
<keyword evidence="7" id="KW-0406">Ion transport</keyword>